<name>A0ABS4D6B4_9CHLR</name>
<proteinExistence type="predicted"/>
<dbReference type="EC" id="2.3.1.-" evidence="2"/>
<comment type="caution">
    <text evidence="2">The sequence shown here is derived from an EMBL/GenBank/DDBJ whole genome shotgun (WGS) entry which is preliminary data.</text>
</comment>
<organism evidence="2 3">
    <name type="scientific">Candidatus Chloroploca mongolica</name>
    <dbReference type="NCBI Taxonomy" id="2528176"/>
    <lineage>
        <taxon>Bacteria</taxon>
        <taxon>Bacillati</taxon>
        <taxon>Chloroflexota</taxon>
        <taxon>Chloroflexia</taxon>
        <taxon>Chloroflexales</taxon>
        <taxon>Chloroflexineae</taxon>
        <taxon>Oscillochloridaceae</taxon>
        <taxon>Candidatus Chloroploca</taxon>
    </lineage>
</organism>
<gene>
    <name evidence="2" type="ORF">EYB53_004505</name>
</gene>
<feature type="domain" description="N-acetyltransferase" evidence="1">
    <location>
        <begin position="2"/>
        <end position="203"/>
    </location>
</feature>
<dbReference type="SUPFAM" id="SSF55729">
    <property type="entry name" value="Acyl-CoA N-acyltransferases (Nat)"/>
    <property type="match status" value="1"/>
</dbReference>
<dbReference type="Proteomes" id="UP001193081">
    <property type="component" value="Unassembled WGS sequence"/>
</dbReference>
<reference evidence="2 3" key="1">
    <citation type="submission" date="2021-03" db="EMBL/GenBank/DDBJ databases">
        <authorList>
            <person name="Grouzdev D.S."/>
        </authorList>
    </citation>
    <scope>NUCLEOTIDE SEQUENCE [LARGE SCALE GENOMIC DNA]</scope>
    <source>
        <strain evidence="2 3">M50-1</strain>
    </source>
</reference>
<accession>A0ABS4D6B4</accession>
<keyword evidence="3" id="KW-1185">Reference proteome</keyword>
<keyword evidence="2" id="KW-0012">Acyltransferase</keyword>
<dbReference type="InterPro" id="IPR016181">
    <property type="entry name" value="Acyl_CoA_acyltransferase"/>
</dbReference>
<dbReference type="Gene3D" id="3.40.630.30">
    <property type="match status" value="1"/>
</dbReference>
<keyword evidence="2" id="KW-0808">Transferase</keyword>
<dbReference type="EMBL" id="SIJK02000005">
    <property type="protein sequence ID" value="MBP1464965.1"/>
    <property type="molecule type" value="Genomic_DNA"/>
</dbReference>
<dbReference type="GO" id="GO:0016746">
    <property type="term" value="F:acyltransferase activity"/>
    <property type="evidence" value="ECO:0007669"/>
    <property type="project" value="UniProtKB-KW"/>
</dbReference>
<dbReference type="InterPro" id="IPR000182">
    <property type="entry name" value="GNAT_dom"/>
</dbReference>
<sequence>MITICNTRPEHIAQLVEHQRICFPTLSTEDLMQAEMFAAQLVVFPEGQHVALDGERVVGQSSTFRIGKEQCLQQHTYREITGKNSFNQHNPQGTWLYGADMSVHPAYRGRGIATMLYGVRKELVRRLKLRGIIFGGAMPGYTQHADHLSVEAYIAEVVAGRLSDPTITPQLKNGFVVRGVLRNYVDRGAASTGDATWMLWEDCVEDSSSEIHN</sequence>
<evidence type="ECO:0000313" key="2">
    <source>
        <dbReference type="EMBL" id="MBP1464965.1"/>
    </source>
</evidence>
<evidence type="ECO:0000313" key="3">
    <source>
        <dbReference type="Proteomes" id="UP001193081"/>
    </source>
</evidence>
<evidence type="ECO:0000259" key="1">
    <source>
        <dbReference type="PROSITE" id="PS51186"/>
    </source>
</evidence>
<dbReference type="Pfam" id="PF00583">
    <property type="entry name" value="Acetyltransf_1"/>
    <property type="match status" value="1"/>
</dbReference>
<dbReference type="PROSITE" id="PS51186">
    <property type="entry name" value="GNAT"/>
    <property type="match status" value="1"/>
</dbReference>
<dbReference type="RefSeq" id="WP_135477031.1">
    <property type="nucleotide sequence ID" value="NZ_SIJK02000005.1"/>
</dbReference>
<protein>
    <submittedName>
        <fullName evidence="2">GNAT family N-acetyltransferase</fullName>
        <ecNumber evidence="2">2.3.1.-</ecNumber>
    </submittedName>
</protein>
<dbReference type="CDD" id="cd04301">
    <property type="entry name" value="NAT_SF"/>
    <property type="match status" value="1"/>
</dbReference>